<proteinExistence type="predicted"/>
<evidence type="ECO:0000256" key="5">
    <source>
        <dbReference type="ARBA" id="ARBA00022840"/>
    </source>
</evidence>
<dbReference type="OMA" id="DVCHWII"/>
<keyword evidence="6" id="KW-1133">Transmembrane helix</keyword>
<evidence type="ECO:0000256" key="1">
    <source>
        <dbReference type="ARBA" id="ARBA00022679"/>
    </source>
</evidence>
<dbReference type="KEGG" id="vde:111249089"/>
<dbReference type="EnsemblMetazoa" id="XM_022802450">
    <property type="protein sequence ID" value="XP_022658185"/>
    <property type="gene ID" value="LOC111249089"/>
</dbReference>
<dbReference type="GO" id="GO:0016773">
    <property type="term" value="F:phosphotransferase activity, alcohol group as acceptor"/>
    <property type="evidence" value="ECO:0007669"/>
    <property type="project" value="TreeGrafter"/>
</dbReference>
<dbReference type="InterPro" id="IPR039318">
    <property type="entry name" value="POMK"/>
</dbReference>
<protein>
    <submittedName>
        <fullName evidence="9">Uncharacterized protein</fullName>
    </submittedName>
</protein>
<keyword evidence="1" id="KW-0808">Transferase</keyword>
<evidence type="ECO:0000256" key="2">
    <source>
        <dbReference type="ARBA" id="ARBA00022692"/>
    </source>
</evidence>
<dbReference type="SUPFAM" id="SSF56112">
    <property type="entry name" value="Protein kinase-like (PK-like)"/>
    <property type="match status" value="1"/>
</dbReference>
<evidence type="ECO:0000256" key="7">
    <source>
        <dbReference type="ARBA" id="ARBA00023136"/>
    </source>
</evidence>
<dbReference type="GO" id="GO:0019200">
    <property type="term" value="F:carbohydrate kinase activity"/>
    <property type="evidence" value="ECO:0007669"/>
    <property type="project" value="InterPro"/>
</dbReference>
<accession>A0A7M7MFL2</accession>
<evidence type="ECO:0000313" key="9">
    <source>
        <dbReference type="EnsemblMetazoa" id="XP_022658185"/>
    </source>
</evidence>
<dbReference type="AlphaFoldDB" id="A0A7M7MFL2"/>
<dbReference type="GO" id="GO:0005789">
    <property type="term" value="C:endoplasmic reticulum membrane"/>
    <property type="evidence" value="ECO:0007669"/>
    <property type="project" value="TreeGrafter"/>
</dbReference>
<keyword evidence="4" id="KW-0418">Kinase</keyword>
<dbReference type="GeneID" id="111249089"/>
<evidence type="ECO:0000256" key="8">
    <source>
        <dbReference type="ARBA" id="ARBA00037847"/>
    </source>
</evidence>
<evidence type="ECO:0000313" key="10">
    <source>
        <dbReference type="Proteomes" id="UP000594260"/>
    </source>
</evidence>
<organism evidence="9 10">
    <name type="scientific">Varroa destructor</name>
    <name type="common">Honeybee mite</name>
    <dbReference type="NCBI Taxonomy" id="109461"/>
    <lineage>
        <taxon>Eukaryota</taxon>
        <taxon>Metazoa</taxon>
        <taxon>Ecdysozoa</taxon>
        <taxon>Arthropoda</taxon>
        <taxon>Chelicerata</taxon>
        <taxon>Arachnida</taxon>
        <taxon>Acari</taxon>
        <taxon>Parasitiformes</taxon>
        <taxon>Mesostigmata</taxon>
        <taxon>Gamasina</taxon>
        <taxon>Dermanyssoidea</taxon>
        <taxon>Varroidae</taxon>
        <taxon>Varroa</taxon>
    </lineage>
</organism>
<dbReference type="GO" id="GO:0006493">
    <property type="term" value="P:protein O-linked glycosylation"/>
    <property type="evidence" value="ECO:0007669"/>
    <property type="project" value="InterPro"/>
</dbReference>
<reference evidence="9" key="1">
    <citation type="submission" date="2021-01" db="UniProtKB">
        <authorList>
            <consortium name="EnsemblMetazoa"/>
        </authorList>
    </citation>
    <scope>IDENTIFICATION</scope>
</reference>
<keyword evidence="2" id="KW-0812">Transmembrane</keyword>
<keyword evidence="3" id="KW-0547">Nucleotide-binding</keyword>
<keyword evidence="10" id="KW-1185">Reference proteome</keyword>
<dbReference type="PANTHER" id="PTHR22618:SF2">
    <property type="entry name" value="PROTEIN O-MANNOSE KINASE"/>
    <property type="match status" value="1"/>
</dbReference>
<dbReference type="Gene3D" id="1.10.510.10">
    <property type="entry name" value="Transferase(Phosphotransferase) domain 1"/>
    <property type="match status" value="1"/>
</dbReference>
<dbReference type="InterPro" id="IPR011009">
    <property type="entry name" value="Kinase-like_dom_sf"/>
</dbReference>
<evidence type="ECO:0000256" key="3">
    <source>
        <dbReference type="ARBA" id="ARBA00022741"/>
    </source>
</evidence>
<dbReference type="PANTHER" id="PTHR22618">
    <property type="entry name" value="PROTEIN O-MANNOSE KINASE"/>
    <property type="match status" value="1"/>
</dbReference>
<comment type="subcellular location">
    <subcellularLocation>
        <location evidence="8">Endomembrane system</location>
        <topology evidence="8">Single-pass membrane protein</topology>
    </subcellularLocation>
</comment>
<sequence length="316" mass="36646">MILLCRAVHASKTKVTVGLTRALLLAYLLLLTVYVSRAKGLVSKRFRFDEQWQCPTLYPTLFCEDIKDLKIVSWIAQGTVKNVYLARWHDYPVVLSNLTVEAYREDFQHNVAMHHLLDYGQYTVRMLGHCGDQIVTEFHPLGNLMQAIPLLGDVLEVRFPLCIRYTEILVFLHQHGRVMCDSSTLEKTLEQYLVATSGSSIILNDLDALPRKELGVVRCGKHMLDGAFVAPEQRWEVGYRKGYNEKADVYKIPDVCNFILGESEESLWFRYWLFDIHKQCKVQDASIRPSAKDVLKMYRRIWREYQTDTGVDYDDL</sequence>
<keyword evidence="5" id="KW-0067">ATP-binding</keyword>
<keyword evidence="7" id="KW-0472">Membrane</keyword>
<dbReference type="Proteomes" id="UP000594260">
    <property type="component" value="Unplaced"/>
</dbReference>
<evidence type="ECO:0000256" key="4">
    <source>
        <dbReference type="ARBA" id="ARBA00022777"/>
    </source>
</evidence>
<dbReference type="InParanoid" id="A0A7M7MFL2"/>
<dbReference type="GO" id="GO:0005524">
    <property type="term" value="F:ATP binding"/>
    <property type="evidence" value="ECO:0007669"/>
    <property type="project" value="UniProtKB-KW"/>
</dbReference>
<name>A0A7M7MFL2_VARDE</name>
<evidence type="ECO:0000256" key="6">
    <source>
        <dbReference type="ARBA" id="ARBA00022989"/>
    </source>
</evidence>
<dbReference type="RefSeq" id="XP_022658185.1">
    <property type="nucleotide sequence ID" value="XM_022802450.1"/>
</dbReference>